<dbReference type="EMBL" id="CP015085">
    <property type="protein sequence ID" value="ANK06228.1"/>
    <property type="molecule type" value="Genomic_DNA"/>
</dbReference>
<organism evidence="1 3">
    <name type="scientific">Escherichia coli O25b:H4</name>
    <dbReference type="NCBI Taxonomy" id="941280"/>
    <lineage>
        <taxon>Bacteria</taxon>
        <taxon>Pseudomonadati</taxon>
        <taxon>Pseudomonadota</taxon>
        <taxon>Gammaproteobacteria</taxon>
        <taxon>Enterobacterales</taxon>
        <taxon>Enterobacteriaceae</taxon>
        <taxon>Escherichia</taxon>
    </lineage>
</organism>
<protein>
    <submittedName>
        <fullName evidence="1">Uncharacterized protein</fullName>
    </submittedName>
</protein>
<accession>A0A192CJ69</accession>
<reference evidence="1 3" key="1">
    <citation type="submission" date="2016-03" db="EMBL/GenBank/DDBJ databases">
        <title>Genome Sequence and Comparative Pathogenic Determinants of Uropathogenic Escherichia coli O25b:H4, a Clinical Isolate from Saudi Arabia.</title>
        <authorList>
            <person name="Alyamani E.A.J."/>
            <person name="Khiyami M.A."/>
            <person name="Booq R.Y."/>
            <person name="Bahwerth F.S."/>
            <person name="Vaisvil B."/>
            <person name="Schmitt D.P."/>
            <person name="Kapatral V."/>
        </authorList>
    </citation>
    <scope>NUCLEOTIDE SEQUENCE [LARGE SCALE GENOMIC DNA]</scope>
    <source>
        <strain evidence="1 3">O25b:H4</strain>
    </source>
</reference>
<evidence type="ECO:0000313" key="2">
    <source>
        <dbReference type="EMBL" id="ANK07215.1"/>
    </source>
</evidence>
<dbReference type="Proteomes" id="UP000183316">
    <property type="component" value="Chromosome"/>
</dbReference>
<evidence type="ECO:0000313" key="1">
    <source>
        <dbReference type="EMBL" id="ANK06228.1"/>
    </source>
</evidence>
<dbReference type="PATRIC" id="fig|941280.3.peg.4924"/>
<proteinExistence type="predicted"/>
<name>A0A192CJ69_ECO25</name>
<evidence type="ECO:0000313" key="3">
    <source>
        <dbReference type="Proteomes" id="UP000183316"/>
    </source>
</evidence>
<dbReference type="Proteomes" id="UP000183316">
    <property type="component" value="Extrachromosomal Element unnamed2"/>
</dbReference>
<dbReference type="AlphaFoldDB" id="A0A192CJ69"/>
<gene>
    <name evidence="1" type="ORF">WLH_04967</name>
    <name evidence="2" type="ORF">WLH_05954</name>
</gene>
<sequence>MFALKIKQEHFEKVNRCIYLLLMNESNSNLDN</sequence>
<dbReference type="EMBL" id="CP015088">
    <property type="protein sequence ID" value="ANK07215.1"/>
    <property type="molecule type" value="Genomic_DNA"/>
</dbReference>